<keyword evidence="1" id="KW-0547">Nucleotide-binding</keyword>
<keyword evidence="4" id="KW-1185">Reference proteome</keyword>
<sequence>MNSLLNIYKNKIIEKKYNHDDAQINLIKCLDNTYKVFLHDKYLLKNIFIRFLNKTFNKKNFFELNKYNLYIWGGVGRGKTWIMDLFYQNLPTKRKMRFHFHHFMIDIHRKMNNLSGNPNPLKIISNNIKKKLDIICFDEFFIHDIANAMLFSRIIKYFLKFKIILIITSNIPPNDLYKNGLQRSRFISTIKLINKNYTIFNLDSGIDYRLKNSTFLKIWISPISFKTKKIFLKLLGIKKYVKKNYNILINNRLIKSLRIVNKKIPVFDFKDLCIKPLDQSDYFILSKKFNIIFIYNVSQINEYQEDVGKRFLFLVDSLYDNKVKLVVLSSVVISNIYVGKLLKFEYKRCISRLHEMQSKKYFLSSNLS</sequence>
<dbReference type="GO" id="GO:0005524">
    <property type="term" value="F:ATP binding"/>
    <property type="evidence" value="ECO:0007669"/>
    <property type="project" value="UniProtKB-KW"/>
</dbReference>
<evidence type="ECO:0000313" key="4">
    <source>
        <dbReference type="Proteomes" id="UP000000562"/>
    </source>
</evidence>
<evidence type="ECO:0000313" key="3">
    <source>
        <dbReference type="EMBL" id="BAC24287.1"/>
    </source>
</evidence>
<name>Q8D360_WIGBR</name>
<dbReference type="PANTHER" id="PTHR12169">
    <property type="entry name" value="ATPASE N2B"/>
    <property type="match status" value="1"/>
</dbReference>
<dbReference type="PANTHER" id="PTHR12169:SF6">
    <property type="entry name" value="AFG1-LIKE ATPASE"/>
    <property type="match status" value="1"/>
</dbReference>
<dbReference type="Proteomes" id="UP000000562">
    <property type="component" value="Chromosome"/>
</dbReference>
<dbReference type="GO" id="GO:0051301">
    <property type="term" value="P:cell division"/>
    <property type="evidence" value="ECO:0007669"/>
    <property type="project" value="TreeGrafter"/>
</dbReference>
<evidence type="ECO:0000256" key="2">
    <source>
        <dbReference type="ARBA" id="ARBA00022840"/>
    </source>
</evidence>
<dbReference type="GO" id="GO:0005737">
    <property type="term" value="C:cytoplasm"/>
    <property type="evidence" value="ECO:0007669"/>
    <property type="project" value="TreeGrafter"/>
</dbReference>
<dbReference type="HOGENOM" id="CLU_008681_0_4_6"/>
<accession>Q8D360</accession>
<dbReference type="NCBIfam" id="NF040713">
    <property type="entry name" value="ZapE"/>
    <property type="match status" value="1"/>
</dbReference>
<reference evidence="3 4" key="1">
    <citation type="journal article" date="2002" name="Nat. Genet.">
        <title>Genome sequence of the endocellular obligate symbiont of tsetse flies, Wigglesworthia glossinidia.</title>
        <authorList>
            <person name="Akman L."/>
            <person name="Yamashita A."/>
            <person name="Watanabe H."/>
            <person name="Oshima K."/>
            <person name="Shiba T."/>
            <person name="Hattori M."/>
            <person name="Aksoy S."/>
        </authorList>
    </citation>
    <scope>NUCLEOTIDE SEQUENCE [LARGE SCALE GENOMIC DNA]</scope>
</reference>
<dbReference type="InterPro" id="IPR005654">
    <property type="entry name" value="ATPase_AFG1-like"/>
</dbReference>
<dbReference type="KEGG" id="wbr:yhcM"/>
<gene>
    <name evidence="3" type="primary">yhcM</name>
</gene>
<organism evidence="3 4">
    <name type="scientific">Wigglesworthia glossinidia brevipalpis</name>
    <dbReference type="NCBI Taxonomy" id="36870"/>
    <lineage>
        <taxon>Bacteria</taxon>
        <taxon>Pseudomonadati</taxon>
        <taxon>Pseudomonadota</taxon>
        <taxon>Gammaproteobacteria</taxon>
        <taxon>Enterobacterales</taxon>
        <taxon>Erwiniaceae</taxon>
        <taxon>Wigglesworthia</taxon>
    </lineage>
</organism>
<dbReference type="eggNOG" id="COG1485">
    <property type="taxonomic scope" value="Bacteria"/>
</dbReference>
<dbReference type="GO" id="GO:0016887">
    <property type="term" value="F:ATP hydrolysis activity"/>
    <property type="evidence" value="ECO:0007669"/>
    <property type="project" value="InterPro"/>
</dbReference>
<dbReference type="InterPro" id="IPR027417">
    <property type="entry name" value="P-loop_NTPase"/>
</dbReference>
<dbReference type="STRING" id="36870.gene:10368629"/>
<dbReference type="Pfam" id="PF03969">
    <property type="entry name" value="AFG1_ATPase"/>
    <property type="match status" value="1"/>
</dbReference>
<dbReference type="OrthoDB" id="9774491at2"/>
<dbReference type="EMBL" id="BA000021">
    <property type="protein sequence ID" value="BAC24287.1"/>
    <property type="molecule type" value="Genomic_DNA"/>
</dbReference>
<dbReference type="GO" id="GO:0032153">
    <property type="term" value="C:cell division site"/>
    <property type="evidence" value="ECO:0007669"/>
    <property type="project" value="TreeGrafter"/>
</dbReference>
<dbReference type="AlphaFoldDB" id="Q8D360"/>
<keyword evidence="2" id="KW-0067">ATP-binding</keyword>
<evidence type="ECO:0000256" key="1">
    <source>
        <dbReference type="ARBA" id="ARBA00022741"/>
    </source>
</evidence>
<proteinExistence type="predicted"/>
<protein>
    <submittedName>
        <fullName evidence="3">YhcM protein</fullName>
    </submittedName>
</protein>
<dbReference type="SUPFAM" id="SSF52540">
    <property type="entry name" value="P-loop containing nucleoside triphosphate hydrolases"/>
    <property type="match status" value="1"/>
</dbReference>
<dbReference type="Gene3D" id="3.40.50.300">
    <property type="entry name" value="P-loop containing nucleotide triphosphate hydrolases"/>
    <property type="match status" value="1"/>
</dbReference>